<evidence type="ECO:0000256" key="4">
    <source>
        <dbReference type="ARBA" id="ARBA00023125"/>
    </source>
</evidence>
<feature type="domain" description="Zn(2)-C6 fungal-type" evidence="8">
    <location>
        <begin position="42"/>
        <end position="72"/>
    </location>
</feature>
<dbReference type="PROSITE" id="PS00463">
    <property type="entry name" value="ZN2_CY6_FUNGAL_1"/>
    <property type="match status" value="1"/>
</dbReference>
<keyword evidence="2" id="KW-0479">Metal-binding</keyword>
<dbReference type="CDD" id="cd12148">
    <property type="entry name" value="fungal_TF_MHR"/>
    <property type="match status" value="1"/>
</dbReference>
<protein>
    <recommendedName>
        <fullName evidence="8">Zn(2)-C6 fungal-type domain-containing protein</fullName>
    </recommendedName>
</protein>
<dbReference type="AlphaFoldDB" id="A0A8H4QP97"/>
<comment type="caution">
    <text evidence="9">The sequence shown here is derived from an EMBL/GenBank/DDBJ whole genome shotgun (WGS) entry which is preliminary data.</text>
</comment>
<dbReference type="Proteomes" id="UP000521872">
    <property type="component" value="Unassembled WGS sequence"/>
</dbReference>
<dbReference type="GO" id="GO:0005634">
    <property type="term" value="C:nucleus"/>
    <property type="evidence" value="ECO:0007669"/>
    <property type="project" value="UniProtKB-SubCell"/>
</dbReference>
<dbReference type="EMBL" id="JAACJL010000044">
    <property type="protein sequence ID" value="KAF4614734.1"/>
    <property type="molecule type" value="Genomic_DNA"/>
</dbReference>
<dbReference type="InterPro" id="IPR007219">
    <property type="entry name" value="XnlR_reg_dom"/>
</dbReference>
<dbReference type="SMART" id="SM00906">
    <property type="entry name" value="Fungal_trans"/>
    <property type="match status" value="1"/>
</dbReference>
<feature type="region of interest" description="Disordered" evidence="7">
    <location>
        <begin position="75"/>
        <end position="95"/>
    </location>
</feature>
<keyword evidence="5" id="KW-0804">Transcription</keyword>
<dbReference type="PANTHER" id="PTHR31845">
    <property type="entry name" value="FINGER DOMAIN PROTEIN, PUTATIVE-RELATED"/>
    <property type="match status" value="1"/>
</dbReference>
<evidence type="ECO:0000256" key="2">
    <source>
        <dbReference type="ARBA" id="ARBA00022723"/>
    </source>
</evidence>
<dbReference type="Gene3D" id="4.10.240.10">
    <property type="entry name" value="Zn(2)-C6 fungal-type DNA-binding domain"/>
    <property type="match status" value="1"/>
</dbReference>
<organism evidence="9 10">
    <name type="scientific">Agrocybe pediades</name>
    <dbReference type="NCBI Taxonomy" id="84607"/>
    <lineage>
        <taxon>Eukaryota</taxon>
        <taxon>Fungi</taxon>
        <taxon>Dikarya</taxon>
        <taxon>Basidiomycota</taxon>
        <taxon>Agaricomycotina</taxon>
        <taxon>Agaricomycetes</taxon>
        <taxon>Agaricomycetidae</taxon>
        <taxon>Agaricales</taxon>
        <taxon>Agaricineae</taxon>
        <taxon>Strophariaceae</taxon>
        <taxon>Agrocybe</taxon>
    </lineage>
</organism>
<evidence type="ECO:0000313" key="10">
    <source>
        <dbReference type="Proteomes" id="UP000521872"/>
    </source>
</evidence>
<keyword evidence="10" id="KW-1185">Reference proteome</keyword>
<dbReference type="InterPro" id="IPR051089">
    <property type="entry name" value="prtT"/>
</dbReference>
<dbReference type="SUPFAM" id="SSF57701">
    <property type="entry name" value="Zn2/Cys6 DNA-binding domain"/>
    <property type="match status" value="1"/>
</dbReference>
<dbReference type="Pfam" id="PF04082">
    <property type="entry name" value="Fungal_trans"/>
    <property type="match status" value="1"/>
</dbReference>
<evidence type="ECO:0000256" key="5">
    <source>
        <dbReference type="ARBA" id="ARBA00023163"/>
    </source>
</evidence>
<evidence type="ECO:0000259" key="8">
    <source>
        <dbReference type="PROSITE" id="PS00463"/>
    </source>
</evidence>
<dbReference type="InterPro" id="IPR036864">
    <property type="entry name" value="Zn2-C6_fun-type_DNA-bd_sf"/>
</dbReference>
<dbReference type="InterPro" id="IPR001138">
    <property type="entry name" value="Zn2Cys6_DnaBD"/>
</dbReference>
<evidence type="ECO:0000256" key="7">
    <source>
        <dbReference type="SAM" id="MobiDB-lite"/>
    </source>
</evidence>
<proteinExistence type="predicted"/>
<name>A0A8H4QP97_9AGAR</name>
<evidence type="ECO:0000256" key="6">
    <source>
        <dbReference type="ARBA" id="ARBA00023242"/>
    </source>
</evidence>
<sequence length="708" mass="80919">MPSTSSSRALHLSSDNDSVDIHDDADSDLQSSRPKQKKPSGACVDCKSVKVRCEFVPGERKCRRCQLKNLPCRPRERKKRKPADTHEQLQERSHEQDLHIQNLLLQYDQRIAEQKFHQWVLNMPESGDMGGQQTYKWMYKGKSPEAAVLSHFSGSGTPLLVAPEIVKHCSLYPEDVQELFSIYFSRVNPYFSLLDQNYHTPERLIRTCPFLFTVICAVASRYYSARPKLYTLAMEFARDCAGKGLIEGHRSIDVCQAYLIMAVYPVPKKRWAEDKSWLLMGVAIRMAIELELNQPPPPTCDTREALNRMRTWLNCFCVDGSHAIQFGKLPMLRLDDYLARNSRDWYKSSPLNTAFDVHLCAYVQMILHMAKWREYIKPDEPRAEDDDVDTIVAAAINTQGILAREMDIWKDIYNEEYLYLPLPICNYRSNTSQLIAAYLRLCVLTVGFQKMKAEDLRPDSEILVKCIDAARSVLQIAIERLYPTGYMRYAMEANFLYVAFAAAFLINLLRPRYLSLLSDELQRDIIQSVSRLISILRSDGVALDGRHTPALYSRFLASLMDNHGIIYNTPSSPTTSHSRDSSYYGITRDVSPQDGFMWPDVQSGNVSSNDHGHAFSQDQHGGYHMTEGQIDMDFSLSHFIRTVSSQQPSPPPSIISAFADQDMPPMDDWQIQWKNTEQQQQQQMPGLSQWNLPPMFQQGSSAGIWTGV</sequence>
<feature type="compositionally biased region" description="Basic and acidic residues" evidence="7">
    <location>
        <begin position="82"/>
        <end position="95"/>
    </location>
</feature>
<evidence type="ECO:0000256" key="3">
    <source>
        <dbReference type="ARBA" id="ARBA00023015"/>
    </source>
</evidence>
<dbReference type="GO" id="GO:0006351">
    <property type="term" value="P:DNA-templated transcription"/>
    <property type="evidence" value="ECO:0007669"/>
    <property type="project" value="InterPro"/>
</dbReference>
<dbReference type="PANTHER" id="PTHR31845:SF17">
    <property type="entry name" value="ZN(II)2CYS6 TRANSCRIPTION FACTOR (EUROFUNG)"/>
    <property type="match status" value="1"/>
</dbReference>
<keyword evidence="3" id="KW-0805">Transcription regulation</keyword>
<comment type="subcellular location">
    <subcellularLocation>
        <location evidence="1">Nucleus</location>
    </subcellularLocation>
</comment>
<evidence type="ECO:0000313" key="9">
    <source>
        <dbReference type="EMBL" id="KAF4614734.1"/>
    </source>
</evidence>
<evidence type="ECO:0000256" key="1">
    <source>
        <dbReference type="ARBA" id="ARBA00004123"/>
    </source>
</evidence>
<dbReference type="CDD" id="cd00067">
    <property type="entry name" value="GAL4"/>
    <property type="match status" value="1"/>
</dbReference>
<dbReference type="GO" id="GO:0000976">
    <property type="term" value="F:transcription cis-regulatory region binding"/>
    <property type="evidence" value="ECO:0007669"/>
    <property type="project" value="TreeGrafter"/>
</dbReference>
<keyword evidence="6" id="KW-0539">Nucleus</keyword>
<keyword evidence="4" id="KW-0238">DNA-binding</keyword>
<feature type="region of interest" description="Disordered" evidence="7">
    <location>
        <begin position="1"/>
        <end position="42"/>
    </location>
</feature>
<dbReference type="GO" id="GO:0000981">
    <property type="term" value="F:DNA-binding transcription factor activity, RNA polymerase II-specific"/>
    <property type="evidence" value="ECO:0007669"/>
    <property type="project" value="InterPro"/>
</dbReference>
<gene>
    <name evidence="9" type="ORF">D9613_003000</name>
</gene>
<reference evidence="9 10" key="1">
    <citation type="submission" date="2019-12" db="EMBL/GenBank/DDBJ databases">
        <authorList>
            <person name="Floudas D."/>
            <person name="Bentzer J."/>
            <person name="Ahren D."/>
            <person name="Johansson T."/>
            <person name="Persson P."/>
            <person name="Tunlid A."/>
        </authorList>
    </citation>
    <scope>NUCLEOTIDE SEQUENCE [LARGE SCALE GENOMIC DNA]</scope>
    <source>
        <strain evidence="9 10">CBS 102.39</strain>
    </source>
</reference>
<feature type="compositionally biased region" description="Low complexity" evidence="7">
    <location>
        <begin position="1"/>
        <end position="16"/>
    </location>
</feature>
<accession>A0A8H4QP97</accession>
<dbReference type="GO" id="GO:0008270">
    <property type="term" value="F:zinc ion binding"/>
    <property type="evidence" value="ECO:0007669"/>
    <property type="project" value="InterPro"/>
</dbReference>